<gene>
    <name evidence="2" type="ORF">A3860_13400</name>
</gene>
<sequence length="223" mass="25840">MKALLFFCFILFACAAIAQEQPFKLVNRDSVKLAVTDTAASTYYPKLFERFQHFDTTLSLDDYRLLYYGFVFQDGYSGYPDEKKREIRELLGKKKYDRASQLCDVALHDVPVGLTPHLLKALVMYNMADNDSSQLFARRYRMLRDAILSTGNGLSCNTAYKTIYVSDEYEILKNLKLESEGQSLVYPCDALHVSPSEYFEKTIIYFDTSETFIFMQQQLKDKK</sequence>
<proteinExistence type="predicted"/>
<evidence type="ECO:0008006" key="4">
    <source>
        <dbReference type="Google" id="ProtNLM"/>
    </source>
</evidence>
<keyword evidence="1" id="KW-0732">Signal</keyword>
<comment type="caution">
    <text evidence="2">The sequence shown here is derived from an EMBL/GenBank/DDBJ whole genome shotgun (WGS) entry which is preliminary data.</text>
</comment>
<evidence type="ECO:0000256" key="1">
    <source>
        <dbReference type="SAM" id="SignalP"/>
    </source>
</evidence>
<keyword evidence="3" id="KW-1185">Reference proteome</keyword>
<organism evidence="2 3">
    <name type="scientific">Niastella vici</name>
    <dbReference type="NCBI Taxonomy" id="1703345"/>
    <lineage>
        <taxon>Bacteria</taxon>
        <taxon>Pseudomonadati</taxon>
        <taxon>Bacteroidota</taxon>
        <taxon>Chitinophagia</taxon>
        <taxon>Chitinophagales</taxon>
        <taxon>Chitinophagaceae</taxon>
        <taxon>Niastella</taxon>
    </lineage>
</organism>
<accession>A0A1V9G7C9</accession>
<protein>
    <recommendedName>
        <fullName evidence="4">DUF4919 domain-containing protein</fullName>
    </recommendedName>
</protein>
<feature type="signal peptide" evidence="1">
    <location>
        <begin position="1"/>
        <end position="18"/>
    </location>
</feature>
<reference evidence="2 3" key="1">
    <citation type="submission" date="2016-03" db="EMBL/GenBank/DDBJ databases">
        <title>Niastella vici sp. nov., isolated from farmland soil.</title>
        <authorList>
            <person name="Chen L."/>
            <person name="Wang D."/>
            <person name="Yang S."/>
            <person name="Wang G."/>
        </authorList>
    </citation>
    <scope>NUCLEOTIDE SEQUENCE [LARGE SCALE GENOMIC DNA]</scope>
    <source>
        <strain evidence="2 3">DJ57</strain>
    </source>
</reference>
<dbReference type="OrthoDB" id="686440at2"/>
<dbReference type="Pfam" id="PF16266">
    <property type="entry name" value="DUF4919"/>
    <property type="match status" value="1"/>
</dbReference>
<evidence type="ECO:0000313" key="2">
    <source>
        <dbReference type="EMBL" id="OQP66480.1"/>
    </source>
</evidence>
<dbReference type="InterPro" id="IPR032578">
    <property type="entry name" value="DUF4919"/>
</dbReference>
<dbReference type="AlphaFoldDB" id="A0A1V9G7C9"/>
<dbReference type="EMBL" id="LVYD01000002">
    <property type="protein sequence ID" value="OQP66480.1"/>
    <property type="molecule type" value="Genomic_DNA"/>
</dbReference>
<evidence type="ECO:0000313" key="3">
    <source>
        <dbReference type="Proteomes" id="UP000192796"/>
    </source>
</evidence>
<dbReference type="STRING" id="1703345.A3860_13400"/>
<feature type="chain" id="PRO_5013206914" description="DUF4919 domain-containing protein" evidence="1">
    <location>
        <begin position="19"/>
        <end position="223"/>
    </location>
</feature>
<dbReference type="RefSeq" id="WP_081145420.1">
    <property type="nucleotide sequence ID" value="NZ_LVYD01000002.1"/>
</dbReference>
<dbReference type="Proteomes" id="UP000192796">
    <property type="component" value="Unassembled WGS sequence"/>
</dbReference>
<name>A0A1V9G7C9_9BACT</name>